<keyword evidence="5 17" id="KW-0808">Transferase</keyword>
<dbReference type="InterPro" id="IPR028098">
    <property type="entry name" value="Glyco_trans_4-like_N"/>
</dbReference>
<evidence type="ECO:0000256" key="13">
    <source>
        <dbReference type="ARBA" id="ARBA00045103"/>
    </source>
</evidence>
<evidence type="ECO:0000256" key="1">
    <source>
        <dbReference type="ARBA" id="ARBA00004586"/>
    </source>
</evidence>
<evidence type="ECO:0000256" key="5">
    <source>
        <dbReference type="ARBA" id="ARBA00022679"/>
    </source>
</evidence>
<evidence type="ECO:0000256" key="3">
    <source>
        <dbReference type="ARBA" id="ARBA00011969"/>
    </source>
</evidence>
<evidence type="ECO:0000256" key="8">
    <source>
        <dbReference type="ARBA" id="ARBA00022989"/>
    </source>
</evidence>
<dbReference type="EC" id="2.4.1.257" evidence="3"/>
<comment type="subcellular location">
    <subcellularLocation>
        <location evidence="1">Endoplasmic reticulum membrane</location>
    </subcellularLocation>
</comment>
<organism evidence="17 18">
    <name type="scientific">Candidatus Woesebacteria bacterium GW2011_GWB1_40_12</name>
    <dbReference type="NCBI Taxonomy" id="1618576"/>
    <lineage>
        <taxon>Bacteria</taxon>
        <taxon>Candidatus Woeseibacteriota</taxon>
    </lineage>
</organism>
<evidence type="ECO:0000256" key="10">
    <source>
        <dbReference type="ARBA" id="ARBA00032047"/>
    </source>
</evidence>
<dbReference type="GO" id="GO:0102704">
    <property type="term" value="F:GDP-Man:Man(2)GlcNAc(2)-PP-Dol alpha-1,6-mannosyltransferase activity"/>
    <property type="evidence" value="ECO:0007669"/>
    <property type="project" value="UniProtKB-EC"/>
</dbReference>
<evidence type="ECO:0000256" key="7">
    <source>
        <dbReference type="ARBA" id="ARBA00022824"/>
    </source>
</evidence>
<feature type="non-terminal residue" evidence="17">
    <location>
        <position position="369"/>
    </location>
</feature>
<evidence type="ECO:0000259" key="15">
    <source>
        <dbReference type="Pfam" id="PF00534"/>
    </source>
</evidence>
<evidence type="ECO:0000256" key="14">
    <source>
        <dbReference type="ARBA" id="ARBA00045104"/>
    </source>
</evidence>
<dbReference type="GO" id="GO:0004378">
    <property type="term" value="F:GDP-Man:Man(1)GlcNAc(2)-PP-Dol alpha-1,3-mannosyltransferase activity"/>
    <property type="evidence" value="ECO:0007669"/>
    <property type="project" value="UniProtKB-EC"/>
</dbReference>
<keyword evidence="7" id="KW-0256">Endoplasmic reticulum</keyword>
<dbReference type="Pfam" id="PF13439">
    <property type="entry name" value="Glyco_transf_4"/>
    <property type="match status" value="1"/>
</dbReference>
<evidence type="ECO:0000256" key="9">
    <source>
        <dbReference type="ARBA" id="ARBA00023136"/>
    </source>
</evidence>
<name>A0A0G0T9C9_9BACT</name>
<comment type="catalytic activity">
    <reaction evidence="14">
        <text>an alpha-D-Man-(1-&gt;3)-beta-D-Man-(1-&gt;4)-beta-D-GlcNAc-(1-&gt;4)-alpha-D-GlcNAc-diphospho-di-trans,poly-cis-dolichol + GDP-alpha-D-mannose = an alpha-D-Man-(1-&gt;3)-[alpha-D-Man-(1-&gt;6)]-beta-D-Man-(1-&gt;4)-beta-D-GlcNAc-(1-&gt;4)-alpha-D-GlcNAc-diphospho-di-trans,poly-cis-dolichol + GDP + H(+)</text>
        <dbReference type="Rhea" id="RHEA:29519"/>
        <dbReference type="Rhea" id="RHEA-COMP:19513"/>
        <dbReference type="Rhea" id="RHEA-COMP:19515"/>
        <dbReference type="ChEBI" id="CHEBI:15378"/>
        <dbReference type="ChEBI" id="CHEBI:57527"/>
        <dbReference type="ChEBI" id="CHEBI:58189"/>
        <dbReference type="ChEBI" id="CHEBI:132510"/>
        <dbReference type="ChEBI" id="CHEBI:132511"/>
        <dbReference type="EC" id="2.4.1.257"/>
    </reaction>
    <physiologicalReaction direction="left-to-right" evidence="14">
        <dbReference type="Rhea" id="RHEA:29520"/>
    </physiologicalReaction>
</comment>
<sequence length="369" mass="42294">MKVAIVHDYLKEYGGAERVVETLLEIWPDADIYTSVFLPEYAGPHRKRVEKWKVHTSCLQNIPLKAKLISMFRFVAPLVFRGFDLSDYDIVITSTAGTYTSPNFVKIGKKTKLICYCHTPPRYLYGYPVANDWTNSWWRRILLFLGRIPMYLLRKLDFKAAQLPDYFIANSKEVAGRIKKFYKRDSTVIYPPVEIPKAENSIKKENYYLIGGRVSRHKGHDIAIKAFTKLGLPLKVFGGTFASYGLDQFKKDAGSNIEFLGEVSEEEKWELMRHAKAFIFPSEKEDFGIIPVEAMATGTPVIALEQGGQLETVVAGKTGIFFEERTPESLINAVKKFEKMKFNSQDCITQAKKFSKSRFKREIAEYITK</sequence>
<keyword evidence="9" id="KW-0472">Membrane</keyword>
<dbReference type="InterPro" id="IPR001296">
    <property type="entry name" value="Glyco_trans_1"/>
</dbReference>
<evidence type="ECO:0000313" key="17">
    <source>
        <dbReference type="EMBL" id="KKR43650.1"/>
    </source>
</evidence>
<keyword evidence="8" id="KW-1133">Transmembrane helix</keyword>
<accession>A0A0G0T9C9</accession>
<dbReference type="EMBL" id="LBYA01000009">
    <property type="protein sequence ID" value="KKR43650.1"/>
    <property type="molecule type" value="Genomic_DNA"/>
</dbReference>
<reference evidence="17 18" key="1">
    <citation type="journal article" date="2015" name="Nature">
        <title>rRNA introns, odd ribosomes, and small enigmatic genomes across a large radiation of phyla.</title>
        <authorList>
            <person name="Brown C.T."/>
            <person name="Hug L.A."/>
            <person name="Thomas B.C."/>
            <person name="Sharon I."/>
            <person name="Castelle C.J."/>
            <person name="Singh A."/>
            <person name="Wilkins M.J."/>
            <person name="Williams K.H."/>
            <person name="Banfield J.F."/>
        </authorList>
    </citation>
    <scope>NUCLEOTIDE SEQUENCE [LARGE SCALE GENOMIC DNA]</scope>
</reference>
<keyword evidence="6" id="KW-0812">Transmembrane</keyword>
<gene>
    <name evidence="17" type="ORF">UT76_C0009G0019</name>
</gene>
<dbReference type="PANTHER" id="PTHR45918">
    <property type="entry name" value="ALPHA-1,3/1,6-MANNOSYLTRANSFERASE ALG2"/>
    <property type="match status" value="1"/>
</dbReference>
<dbReference type="SUPFAM" id="SSF53756">
    <property type="entry name" value="UDP-Glycosyltransferase/glycogen phosphorylase"/>
    <property type="match status" value="1"/>
</dbReference>
<dbReference type="InterPro" id="IPR027054">
    <property type="entry name" value="ALG2"/>
</dbReference>
<comment type="catalytic activity">
    <reaction evidence="13">
        <text>a beta-D-Man-(1-&gt;4)-beta-D-GlcNAc-(1-&gt;4)-alpha-D-GlcNAc-diphospho-di-trans,poly-cis-dolichol + GDP-alpha-D-mannose = an alpha-D-Man-(1-&gt;3)-beta-D-Man-(1-&gt;4)-beta-D-GlcNAc-(1-&gt;4)-alpha-D-GlcNAc-diphospho-di-trans,poly-cis-dolichol + GDP + H(+)</text>
        <dbReference type="Rhea" id="RHEA:29515"/>
        <dbReference type="Rhea" id="RHEA-COMP:19511"/>
        <dbReference type="Rhea" id="RHEA-COMP:19513"/>
        <dbReference type="ChEBI" id="CHEBI:15378"/>
        <dbReference type="ChEBI" id="CHEBI:57527"/>
        <dbReference type="ChEBI" id="CHEBI:58189"/>
        <dbReference type="ChEBI" id="CHEBI:58472"/>
        <dbReference type="ChEBI" id="CHEBI:132510"/>
        <dbReference type="EC" id="2.4.1.132"/>
    </reaction>
    <physiologicalReaction direction="left-to-right" evidence="13">
        <dbReference type="Rhea" id="RHEA:29516"/>
    </physiologicalReaction>
</comment>
<evidence type="ECO:0000256" key="2">
    <source>
        <dbReference type="ARBA" id="ARBA00004922"/>
    </source>
</evidence>
<evidence type="ECO:0000313" key="18">
    <source>
        <dbReference type="Proteomes" id="UP000034215"/>
    </source>
</evidence>
<feature type="domain" description="Glycosyl transferase family 1" evidence="15">
    <location>
        <begin position="195"/>
        <end position="353"/>
    </location>
</feature>
<dbReference type="Pfam" id="PF00534">
    <property type="entry name" value="Glycos_transf_1"/>
    <property type="match status" value="1"/>
</dbReference>
<dbReference type="PANTHER" id="PTHR45918:SF1">
    <property type="entry name" value="ALPHA-1,3_1,6-MANNOSYLTRANSFERASE ALG2"/>
    <property type="match status" value="1"/>
</dbReference>
<dbReference type="EC" id="2.4.1.132" evidence="4"/>
<dbReference type="GO" id="GO:0012505">
    <property type="term" value="C:endomembrane system"/>
    <property type="evidence" value="ECO:0007669"/>
    <property type="project" value="TreeGrafter"/>
</dbReference>
<comment type="caution">
    <text evidence="17">The sequence shown here is derived from an EMBL/GenBank/DDBJ whole genome shotgun (WGS) entry which is preliminary data.</text>
</comment>
<dbReference type="AlphaFoldDB" id="A0A0G0T9C9"/>
<evidence type="ECO:0000256" key="6">
    <source>
        <dbReference type="ARBA" id="ARBA00022692"/>
    </source>
</evidence>
<evidence type="ECO:0000256" key="4">
    <source>
        <dbReference type="ARBA" id="ARBA00012649"/>
    </source>
</evidence>
<proteinExistence type="predicted"/>
<comment type="pathway">
    <text evidence="2">Protein modification; protein glycosylation.</text>
</comment>
<evidence type="ECO:0000256" key="12">
    <source>
        <dbReference type="ARBA" id="ARBA00032874"/>
    </source>
</evidence>
<dbReference type="PATRIC" id="fig|1618576.3.peg.229"/>
<dbReference type="Gene3D" id="3.40.50.2000">
    <property type="entry name" value="Glycogen Phosphorylase B"/>
    <property type="match status" value="2"/>
</dbReference>
<evidence type="ECO:0000256" key="11">
    <source>
        <dbReference type="ARBA" id="ARBA00032333"/>
    </source>
</evidence>
<protein>
    <recommendedName>
        <fullName evidence="10">GDP-Man:Man(1)GlcNAc(2)-PP-Dol alpha-1,3-mannosyltransferase</fullName>
        <ecNumber evidence="4">2.4.1.132</ecNumber>
        <ecNumber evidence="3">2.4.1.257</ecNumber>
    </recommendedName>
    <alternativeName>
        <fullName evidence="12">GDP-Man:Man(1)GlcNAc(2)-PP-dolichol mannosyltransferase</fullName>
    </alternativeName>
    <alternativeName>
        <fullName evidence="11">GDP-Man:Man(2)GlcNAc(2)-PP-Dol alpha-1,6-mannosyltransferase</fullName>
    </alternativeName>
</protein>
<feature type="domain" description="Glycosyltransferase subfamily 4-like N-terminal" evidence="16">
    <location>
        <begin position="13"/>
        <end position="194"/>
    </location>
</feature>
<dbReference type="Proteomes" id="UP000034215">
    <property type="component" value="Unassembled WGS sequence"/>
</dbReference>
<evidence type="ECO:0000259" key="16">
    <source>
        <dbReference type="Pfam" id="PF13439"/>
    </source>
</evidence>